<evidence type="ECO:0000313" key="1">
    <source>
        <dbReference type="EMBL" id="KKN83575.1"/>
    </source>
</evidence>
<accession>A0A0F9TR86</accession>
<proteinExistence type="predicted"/>
<dbReference type="AlphaFoldDB" id="A0A0F9TR86"/>
<comment type="caution">
    <text evidence="1">The sequence shown here is derived from an EMBL/GenBank/DDBJ whole genome shotgun (WGS) entry which is preliminary data.</text>
</comment>
<dbReference type="InterPro" id="IPR029052">
    <property type="entry name" value="Metallo-depent_PP-like"/>
</dbReference>
<dbReference type="SUPFAM" id="SSF56300">
    <property type="entry name" value="Metallo-dependent phosphatases"/>
    <property type="match status" value="1"/>
</dbReference>
<organism evidence="1">
    <name type="scientific">marine sediment metagenome</name>
    <dbReference type="NCBI Taxonomy" id="412755"/>
    <lineage>
        <taxon>unclassified sequences</taxon>
        <taxon>metagenomes</taxon>
        <taxon>ecological metagenomes</taxon>
    </lineage>
</organism>
<evidence type="ECO:0008006" key="2">
    <source>
        <dbReference type="Google" id="ProtNLM"/>
    </source>
</evidence>
<protein>
    <recommendedName>
        <fullName evidence="2">Calcineurin-like phosphoesterase domain-containing protein</fullName>
    </recommendedName>
</protein>
<dbReference type="EMBL" id="LAZR01000183">
    <property type="protein sequence ID" value="KKN83575.1"/>
    <property type="molecule type" value="Genomic_DNA"/>
</dbReference>
<reference evidence="1" key="1">
    <citation type="journal article" date="2015" name="Nature">
        <title>Complex archaea that bridge the gap between prokaryotes and eukaryotes.</title>
        <authorList>
            <person name="Spang A."/>
            <person name="Saw J.H."/>
            <person name="Jorgensen S.L."/>
            <person name="Zaremba-Niedzwiedzka K."/>
            <person name="Martijn J."/>
            <person name="Lind A.E."/>
            <person name="van Eijk R."/>
            <person name="Schleper C."/>
            <person name="Guy L."/>
            <person name="Ettema T.J."/>
        </authorList>
    </citation>
    <scope>NUCLEOTIDE SEQUENCE</scope>
</reference>
<sequence>MTKKLRVPNLVIVSDLHCGCRVGLCPPEPVSLDGEGTYHASKLQLKMWAMWREFWDVWVPEACRNEPYAVVVNGDSLDGVHHNSTTQISHNLKDQADVAEAILKPIVEACDGRFYIIRGTEAHVGKSGVEEERLAKSLGAVPDEAGRFARYELWARVGTALVHLMHHIGTTSSSAHEASAVNAELTASYVEAARWSEEPPDYVVRSHRHRAIVVDLDCAKGYAAGIVTPGWQAKTPFAYKIAGARLAPPQFGGFLIRQGNEEHFYRRKVFSIGRPKEVRV</sequence>
<name>A0A0F9TR86_9ZZZZ</name>
<gene>
    <name evidence="1" type="ORF">LCGC14_0298140</name>
</gene>